<comment type="caution">
    <text evidence="1">The sequence shown here is derived from an EMBL/GenBank/DDBJ whole genome shotgun (WGS) entry which is preliminary data.</text>
</comment>
<accession>A0ABW5UH86</accession>
<evidence type="ECO:0000313" key="1">
    <source>
        <dbReference type="EMBL" id="MFD2752997.1"/>
    </source>
</evidence>
<dbReference type="Proteomes" id="UP001597463">
    <property type="component" value="Unassembled WGS sequence"/>
</dbReference>
<organism evidence="1 2">
    <name type="scientific">Comamonas terrae</name>
    <dbReference type="NCBI Taxonomy" id="673548"/>
    <lineage>
        <taxon>Bacteria</taxon>
        <taxon>Pseudomonadati</taxon>
        <taxon>Pseudomonadota</taxon>
        <taxon>Betaproteobacteria</taxon>
        <taxon>Burkholderiales</taxon>
        <taxon>Comamonadaceae</taxon>
        <taxon>Comamonas</taxon>
    </lineage>
</organism>
<keyword evidence="2" id="KW-1185">Reference proteome</keyword>
<proteinExistence type="predicted"/>
<dbReference type="EMBL" id="JBHUMV010000001">
    <property type="protein sequence ID" value="MFD2752997.1"/>
    <property type="molecule type" value="Genomic_DNA"/>
</dbReference>
<dbReference type="RefSeq" id="WP_245633286.1">
    <property type="nucleotide sequence ID" value="NZ_BCNT01000003.1"/>
</dbReference>
<gene>
    <name evidence="1" type="ORF">ACFSW6_02780</name>
</gene>
<name>A0ABW5UH86_9BURK</name>
<sequence length="427" mass="46792">MRDRTRAGTLPVQCDSRTGLPSRGWRPVALAFSVSVAGAAAAVAAPVDVYRGTLGGSEVVMELGRPQADGSRQGRYFYRRHGVDIPLQGPLNALAEAQPLTPELTEKLGKDAPLFTDASQRAVVWSLQPQGDGLSGEWVDHIHGKKLPLSLRRIAHYDPERIAPQGVEAVTQAIVQGAGSSVSQGVAISEQTTPYDYLRVAGQPLERGREVVIAQDLAWQPVRDARTRLWYPRLTRHPDARILARTNALLEQRHWAMSLEALGCRASLYLNLGPAAGSLGNYENEQIQVTYLSKALMSVVESGSTDCGGAHPNNHYDPFVLDLLRGGYMDFTRLLKGAKYGEYKLEYGDRFLRFLDKAARRHAGDDNDCAGLLPQYMAPMFDKPDRMSFVISGIGHAMGVCLGSGVSVPFKDLRPYVRPGAERYLQP</sequence>
<protein>
    <submittedName>
        <fullName evidence="1">Uncharacterized protein</fullName>
    </submittedName>
</protein>
<reference evidence="2" key="1">
    <citation type="journal article" date="2019" name="Int. J. Syst. Evol. Microbiol.">
        <title>The Global Catalogue of Microorganisms (GCM) 10K type strain sequencing project: providing services to taxonomists for standard genome sequencing and annotation.</title>
        <authorList>
            <consortium name="The Broad Institute Genomics Platform"/>
            <consortium name="The Broad Institute Genome Sequencing Center for Infectious Disease"/>
            <person name="Wu L."/>
            <person name="Ma J."/>
        </authorList>
    </citation>
    <scope>NUCLEOTIDE SEQUENCE [LARGE SCALE GENOMIC DNA]</scope>
    <source>
        <strain evidence="2">TISTR 1906</strain>
    </source>
</reference>
<evidence type="ECO:0000313" key="2">
    <source>
        <dbReference type="Proteomes" id="UP001597463"/>
    </source>
</evidence>